<sequence length="50" mass="5659">MLVRRMLFGREGRFGEWKKMLGRRGEEVVWGKIMEKGVGRGGKGHKNGGV</sequence>
<name>A0A6V7WKX5_MELEN</name>
<gene>
    <name evidence="1" type="ORF">MENT_LOCUS40182</name>
</gene>
<evidence type="ECO:0000313" key="1">
    <source>
        <dbReference type="EMBL" id="CAD2187585.1"/>
    </source>
</evidence>
<proteinExistence type="predicted"/>
<comment type="caution">
    <text evidence="1">The sequence shown here is derived from an EMBL/GenBank/DDBJ whole genome shotgun (WGS) entry which is preliminary data.</text>
</comment>
<organism evidence="1 2">
    <name type="scientific">Meloidogyne enterolobii</name>
    <name type="common">Root-knot nematode worm</name>
    <name type="synonym">Meloidogyne mayaguensis</name>
    <dbReference type="NCBI Taxonomy" id="390850"/>
    <lineage>
        <taxon>Eukaryota</taxon>
        <taxon>Metazoa</taxon>
        <taxon>Ecdysozoa</taxon>
        <taxon>Nematoda</taxon>
        <taxon>Chromadorea</taxon>
        <taxon>Rhabditida</taxon>
        <taxon>Tylenchina</taxon>
        <taxon>Tylenchomorpha</taxon>
        <taxon>Tylenchoidea</taxon>
        <taxon>Meloidogynidae</taxon>
        <taxon>Meloidogyninae</taxon>
        <taxon>Meloidogyne</taxon>
    </lineage>
</organism>
<dbReference type="EMBL" id="CAJEWN010000646">
    <property type="protein sequence ID" value="CAD2187585.1"/>
    <property type="molecule type" value="Genomic_DNA"/>
</dbReference>
<protein>
    <submittedName>
        <fullName evidence="1">Uncharacterized protein</fullName>
    </submittedName>
</protein>
<accession>A0A6V7WKX5</accession>
<dbReference type="AlphaFoldDB" id="A0A6V7WKX5"/>
<reference evidence="1 2" key="1">
    <citation type="submission" date="2020-08" db="EMBL/GenBank/DDBJ databases">
        <authorList>
            <person name="Koutsovoulos G."/>
            <person name="Danchin GJ E."/>
        </authorList>
    </citation>
    <scope>NUCLEOTIDE SEQUENCE [LARGE SCALE GENOMIC DNA]</scope>
</reference>
<evidence type="ECO:0000313" key="2">
    <source>
        <dbReference type="Proteomes" id="UP000580250"/>
    </source>
</evidence>
<dbReference type="Proteomes" id="UP000580250">
    <property type="component" value="Unassembled WGS sequence"/>
</dbReference>